<comment type="caution">
    <text evidence="1">The sequence shown here is derived from an EMBL/GenBank/DDBJ whole genome shotgun (WGS) entry which is preliminary data.</text>
</comment>
<proteinExistence type="predicted"/>
<reference evidence="1 2" key="1">
    <citation type="journal article" date="2021" name="BMC Genomics">
        <title>Datura genome reveals duplications of psychoactive alkaloid biosynthetic genes and high mutation rate following tissue culture.</title>
        <authorList>
            <person name="Rajewski A."/>
            <person name="Carter-House D."/>
            <person name="Stajich J."/>
            <person name="Litt A."/>
        </authorList>
    </citation>
    <scope>NUCLEOTIDE SEQUENCE [LARGE SCALE GENOMIC DNA]</scope>
    <source>
        <strain evidence="1">AR-01</strain>
    </source>
</reference>
<evidence type="ECO:0000313" key="2">
    <source>
        <dbReference type="Proteomes" id="UP000823775"/>
    </source>
</evidence>
<dbReference type="EMBL" id="JACEIK010000424">
    <property type="protein sequence ID" value="MCD7456792.1"/>
    <property type="molecule type" value="Genomic_DNA"/>
</dbReference>
<feature type="non-terminal residue" evidence="1">
    <location>
        <position position="81"/>
    </location>
</feature>
<gene>
    <name evidence="1" type="ORF">HAX54_033174</name>
</gene>
<feature type="non-terminal residue" evidence="1">
    <location>
        <position position="1"/>
    </location>
</feature>
<organism evidence="1 2">
    <name type="scientific">Datura stramonium</name>
    <name type="common">Jimsonweed</name>
    <name type="synonym">Common thornapple</name>
    <dbReference type="NCBI Taxonomy" id="4076"/>
    <lineage>
        <taxon>Eukaryota</taxon>
        <taxon>Viridiplantae</taxon>
        <taxon>Streptophyta</taxon>
        <taxon>Embryophyta</taxon>
        <taxon>Tracheophyta</taxon>
        <taxon>Spermatophyta</taxon>
        <taxon>Magnoliopsida</taxon>
        <taxon>eudicotyledons</taxon>
        <taxon>Gunneridae</taxon>
        <taxon>Pentapetalae</taxon>
        <taxon>asterids</taxon>
        <taxon>lamiids</taxon>
        <taxon>Solanales</taxon>
        <taxon>Solanaceae</taxon>
        <taxon>Solanoideae</taxon>
        <taxon>Datureae</taxon>
        <taxon>Datura</taxon>
    </lineage>
</organism>
<name>A0ABS8SD33_DATST</name>
<protein>
    <submittedName>
        <fullName evidence="1">Uncharacterized protein</fullName>
    </submittedName>
</protein>
<sequence length="81" mass="9250">ANVDDEEYPFHGVPTNLSIFHAYIGDNAFEGYKDNGRFEHKKRCKRHAFNQRNADPYLRNAGGTVCIGYLSVLHRLAQVLL</sequence>
<evidence type="ECO:0000313" key="1">
    <source>
        <dbReference type="EMBL" id="MCD7456792.1"/>
    </source>
</evidence>
<accession>A0ABS8SD33</accession>
<dbReference type="Proteomes" id="UP000823775">
    <property type="component" value="Unassembled WGS sequence"/>
</dbReference>
<keyword evidence="2" id="KW-1185">Reference proteome</keyword>